<dbReference type="OrthoDB" id="9802426at2"/>
<dbReference type="PANTHER" id="PTHR48111:SF22">
    <property type="entry name" value="REGULATOR OF RPOS"/>
    <property type="match status" value="1"/>
</dbReference>
<dbReference type="FunFam" id="1.10.10.10:FF:000052">
    <property type="entry name" value="Cell cycle response regulator"/>
    <property type="match status" value="1"/>
</dbReference>
<dbReference type="InterPro" id="IPR001789">
    <property type="entry name" value="Sig_transdc_resp-reg_receiver"/>
</dbReference>
<sequence length="188" mass="19937">RAGRSTTPVLILSGLSRPGAKVKGFGLGADDFIVKPFDSQELIARIQAIVRRTKGFAQPNISVGRLNLDLGAREATVGGKPVHLTGKEYAILELLTLRKGMVMTKEAFLNHLYGGMDEPEVKIIDVFICKLRKKLAQAGCEDLIGTVWGRGYVLRDPVPAPQRSASPGLPVAGPAIVSGSTEAAHAAA</sequence>
<dbReference type="Gene3D" id="1.10.10.10">
    <property type="entry name" value="Winged helix-like DNA-binding domain superfamily/Winged helix DNA-binding domain"/>
    <property type="match status" value="1"/>
</dbReference>
<gene>
    <name evidence="10" type="ORF">EAH89_30665</name>
</gene>
<dbReference type="EMBL" id="RCZP01000119">
    <property type="protein sequence ID" value="TPG34752.1"/>
    <property type="molecule type" value="Genomic_DNA"/>
</dbReference>
<dbReference type="CDD" id="cd00383">
    <property type="entry name" value="trans_reg_C"/>
    <property type="match status" value="1"/>
</dbReference>
<feature type="domain" description="OmpR/PhoB-type" evidence="9">
    <location>
        <begin position="58"/>
        <end position="156"/>
    </location>
</feature>
<dbReference type="Pfam" id="PF00486">
    <property type="entry name" value="Trans_reg_C"/>
    <property type="match status" value="1"/>
</dbReference>
<accession>A0A502ECQ8</accession>
<dbReference type="GO" id="GO:0032993">
    <property type="term" value="C:protein-DNA complex"/>
    <property type="evidence" value="ECO:0007669"/>
    <property type="project" value="TreeGrafter"/>
</dbReference>
<dbReference type="InterPro" id="IPR016032">
    <property type="entry name" value="Sig_transdc_resp-reg_C-effctor"/>
</dbReference>
<keyword evidence="1" id="KW-0597">Phosphoprotein</keyword>
<keyword evidence="5" id="KW-0804">Transcription</keyword>
<dbReference type="GO" id="GO:0000156">
    <property type="term" value="F:phosphorelay response regulator activity"/>
    <property type="evidence" value="ECO:0007669"/>
    <property type="project" value="TreeGrafter"/>
</dbReference>
<proteinExistence type="predicted"/>
<keyword evidence="3" id="KW-0805">Transcription regulation</keyword>
<keyword evidence="4 7" id="KW-0238">DNA-binding</keyword>
<reference evidence="10 11" key="1">
    <citation type="journal article" date="2019" name="Environ. Microbiol.">
        <title>Species interactions and distinct microbial communities in high Arctic permafrost affected cryosols are associated with the CH4 and CO2 gas fluxes.</title>
        <authorList>
            <person name="Altshuler I."/>
            <person name="Hamel J."/>
            <person name="Turney S."/>
            <person name="Magnuson E."/>
            <person name="Levesque R."/>
            <person name="Greer C."/>
            <person name="Whyte L.G."/>
        </authorList>
    </citation>
    <scope>NUCLEOTIDE SEQUENCE [LARGE SCALE GENOMIC DNA]</scope>
    <source>
        <strain evidence="10 11">S9.3B</strain>
    </source>
</reference>
<evidence type="ECO:0000256" key="1">
    <source>
        <dbReference type="ARBA" id="ARBA00022553"/>
    </source>
</evidence>
<evidence type="ECO:0000256" key="5">
    <source>
        <dbReference type="ARBA" id="ARBA00023163"/>
    </source>
</evidence>
<evidence type="ECO:0000256" key="4">
    <source>
        <dbReference type="ARBA" id="ARBA00023125"/>
    </source>
</evidence>
<comment type="caution">
    <text evidence="6">Lacks conserved residue(s) required for the propagation of feature annotation.</text>
</comment>
<name>A0A502ECQ8_9PROT</name>
<comment type="caution">
    <text evidence="10">The sequence shown here is derived from an EMBL/GenBank/DDBJ whole genome shotgun (WGS) entry which is preliminary data.</text>
</comment>
<dbReference type="GO" id="GO:0000976">
    <property type="term" value="F:transcription cis-regulatory region binding"/>
    <property type="evidence" value="ECO:0007669"/>
    <property type="project" value="TreeGrafter"/>
</dbReference>
<dbReference type="AlphaFoldDB" id="A0A502ECQ8"/>
<evidence type="ECO:0000259" key="8">
    <source>
        <dbReference type="PROSITE" id="PS50110"/>
    </source>
</evidence>
<dbReference type="SUPFAM" id="SSF46894">
    <property type="entry name" value="C-terminal effector domain of the bipartite response regulators"/>
    <property type="match status" value="1"/>
</dbReference>
<evidence type="ECO:0000256" key="6">
    <source>
        <dbReference type="PROSITE-ProRule" id="PRU00169"/>
    </source>
</evidence>
<dbReference type="Gene3D" id="6.10.250.690">
    <property type="match status" value="1"/>
</dbReference>
<feature type="DNA-binding region" description="OmpR/PhoB-type" evidence="7">
    <location>
        <begin position="58"/>
        <end position="156"/>
    </location>
</feature>
<evidence type="ECO:0000256" key="7">
    <source>
        <dbReference type="PROSITE-ProRule" id="PRU01091"/>
    </source>
</evidence>
<dbReference type="SMART" id="SM00862">
    <property type="entry name" value="Trans_reg_C"/>
    <property type="match status" value="1"/>
</dbReference>
<dbReference type="InterPro" id="IPR036388">
    <property type="entry name" value="WH-like_DNA-bd_sf"/>
</dbReference>
<dbReference type="InterPro" id="IPR039420">
    <property type="entry name" value="WalR-like"/>
</dbReference>
<organism evidence="10 11">
    <name type="scientific">Muricoccus nepalensis</name>
    <dbReference type="NCBI Taxonomy" id="1854500"/>
    <lineage>
        <taxon>Bacteria</taxon>
        <taxon>Pseudomonadati</taxon>
        <taxon>Pseudomonadota</taxon>
        <taxon>Alphaproteobacteria</taxon>
        <taxon>Acetobacterales</taxon>
        <taxon>Roseomonadaceae</taxon>
        <taxon>Muricoccus</taxon>
    </lineage>
</organism>
<dbReference type="SUPFAM" id="SSF52172">
    <property type="entry name" value="CheY-like"/>
    <property type="match status" value="1"/>
</dbReference>
<dbReference type="GO" id="GO:0005829">
    <property type="term" value="C:cytosol"/>
    <property type="evidence" value="ECO:0007669"/>
    <property type="project" value="TreeGrafter"/>
</dbReference>
<keyword evidence="11" id="KW-1185">Reference proteome</keyword>
<evidence type="ECO:0000313" key="11">
    <source>
        <dbReference type="Proteomes" id="UP000317078"/>
    </source>
</evidence>
<evidence type="ECO:0000256" key="3">
    <source>
        <dbReference type="ARBA" id="ARBA00023015"/>
    </source>
</evidence>
<dbReference type="GO" id="GO:0006355">
    <property type="term" value="P:regulation of DNA-templated transcription"/>
    <property type="evidence" value="ECO:0007669"/>
    <property type="project" value="InterPro"/>
</dbReference>
<dbReference type="InterPro" id="IPR001867">
    <property type="entry name" value="OmpR/PhoB-type_DNA-bd"/>
</dbReference>
<dbReference type="InterPro" id="IPR011006">
    <property type="entry name" value="CheY-like_superfamily"/>
</dbReference>
<evidence type="ECO:0000313" key="10">
    <source>
        <dbReference type="EMBL" id="TPG34752.1"/>
    </source>
</evidence>
<dbReference type="Proteomes" id="UP000317078">
    <property type="component" value="Unassembled WGS sequence"/>
</dbReference>
<dbReference type="RefSeq" id="WP_140888006.1">
    <property type="nucleotide sequence ID" value="NZ_RCZP01000119.1"/>
</dbReference>
<evidence type="ECO:0000259" key="9">
    <source>
        <dbReference type="PROSITE" id="PS51755"/>
    </source>
</evidence>
<feature type="non-terminal residue" evidence="10">
    <location>
        <position position="1"/>
    </location>
</feature>
<feature type="domain" description="Response regulatory" evidence="8">
    <location>
        <begin position="1"/>
        <end position="50"/>
    </location>
</feature>
<dbReference type="PANTHER" id="PTHR48111">
    <property type="entry name" value="REGULATOR OF RPOS"/>
    <property type="match status" value="1"/>
</dbReference>
<protein>
    <submittedName>
        <fullName evidence="10">DNA-binding response regulator</fullName>
    </submittedName>
</protein>
<dbReference type="PROSITE" id="PS51755">
    <property type="entry name" value="OMPR_PHOB"/>
    <property type="match status" value="1"/>
</dbReference>
<dbReference type="PROSITE" id="PS50110">
    <property type="entry name" value="RESPONSE_REGULATORY"/>
    <property type="match status" value="1"/>
</dbReference>
<keyword evidence="2" id="KW-0902">Two-component regulatory system</keyword>
<evidence type="ECO:0000256" key="2">
    <source>
        <dbReference type="ARBA" id="ARBA00023012"/>
    </source>
</evidence>